<keyword evidence="2" id="KW-1185">Reference proteome</keyword>
<dbReference type="Proteomes" id="UP001476950">
    <property type="component" value="Unassembled WGS sequence"/>
</dbReference>
<reference evidence="1 2" key="1">
    <citation type="submission" date="2022-04" db="EMBL/GenBank/DDBJ databases">
        <title>Positive selection, recombination, and allopatry shape intraspecific diversity of widespread and dominant cyanobacteria.</title>
        <authorList>
            <person name="Wei J."/>
            <person name="Shu W."/>
            <person name="Hu C."/>
        </authorList>
    </citation>
    <scope>NUCLEOTIDE SEQUENCE [LARGE SCALE GENOMIC DNA]</scope>
    <source>
        <strain evidence="1 2">AS-A4</strain>
    </source>
</reference>
<comment type="caution">
    <text evidence="1">The sequence shown here is derived from an EMBL/GenBank/DDBJ whole genome shotgun (WGS) entry which is preliminary data.</text>
</comment>
<proteinExistence type="predicted"/>
<gene>
    <name evidence="1" type="ORF">NDI38_27590</name>
</gene>
<evidence type="ECO:0000313" key="1">
    <source>
        <dbReference type="EMBL" id="MEP1062142.1"/>
    </source>
</evidence>
<dbReference type="EMBL" id="JAMPLM010000054">
    <property type="protein sequence ID" value="MEP1062142.1"/>
    <property type="molecule type" value="Genomic_DNA"/>
</dbReference>
<organism evidence="1 2">
    <name type="scientific">Stenomitos frigidus AS-A4</name>
    <dbReference type="NCBI Taxonomy" id="2933935"/>
    <lineage>
        <taxon>Bacteria</taxon>
        <taxon>Bacillati</taxon>
        <taxon>Cyanobacteriota</taxon>
        <taxon>Cyanophyceae</taxon>
        <taxon>Leptolyngbyales</taxon>
        <taxon>Leptolyngbyaceae</taxon>
        <taxon>Stenomitos</taxon>
    </lineage>
</organism>
<accession>A0ABV0KSC8</accession>
<protein>
    <submittedName>
        <fullName evidence="1">Uncharacterized protein</fullName>
    </submittedName>
</protein>
<evidence type="ECO:0000313" key="2">
    <source>
        <dbReference type="Proteomes" id="UP001476950"/>
    </source>
</evidence>
<sequence>MLTALSSATTSQDVVLFQIRSKAETRHSLAIALAQISGCACSCLIHPALQERPIALPIGLPVKACAAMGFMPSAATGIECKTLPNTAMPTLCR</sequence>
<dbReference type="RefSeq" id="WP_190452688.1">
    <property type="nucleotide sequence ID" value="NZ_JAMPLM010000054.1"/>
</dbReference>
<name>A0ABV0KSC8_9CYAN</name>